<feature type="compositionally biased region" description="Polar residues" evidence="1">
    <location>
        <begin position="40"/>
        <end position="77"/>
    </location>
</feature>
<sequence length="144" mass="15737">MEDESAKKNEATTGKIKPSGKKANVIDDAPITASQSNVQAVASTFTARPHSEISQSSTDRPATSQRSASGTHHTTGQLRFKPQWTITSNRCARCERRRLEGCNVDKKYPCTTCQRASETCEEGQPYGDFEKPAKETGNENEANA</sequence>
<feature type="region of interest" description="Disordered" evidence="1">
    <location>
        <begin position="40"/>
        <end position="82"/>
    </location>
</feature>
<feature type="compositionally biased region" description="Basic and acidic residues" evidence="1">
    <location>
        <begin position="128"/>
        <end position="137"/>
    </location>
</feature>
<reference evidence="2" key="1">
    <citation type="submission" date="2021-02" db="EMBL/GenBank/DDBJ databases">
        <title>Genome sequence Cadophora malorum strain M34.</title>
        <authorList>
            <person name="Stefanovic E."/>
            <person name="Vu D."/>
            <person name="Scully C."/>
            <person name="Dijksterhuis J."/>
            <person name="Roader J."/>
            <person name="Houbraken J."/>
        </authorList>
    </citation>
    <scope>NUCLEOTIDE SEQUENCE</scope>
    <source>
        <strain evidence="2">M34</strain>
    </source>
</reference>
<dbReference type="Proteomes" id="UP000664132">
    <property type="component" value="Unassembled WGS sequence"/>
</dbReference>
<keyword evidence="3" id="KW-1185">Reference proteome</keyword>
<feature type="region of interest" description="Disordered" evidence="1">
    <location>
        <begin position="1"/>
        <end position="28"/>
    </location>
</feature>
<proteinExistence type="predicted"/>
<protein>
    <submittedName>
        <fullName evidence="2">Uncharacterized protein</fullName>
    </submittedName>
</protein>
<evidence type="ECO:0000256" key="1">
    <source>
        <dbReference type="SAM" id="MobiDB-lite"/>
    </source>
</evidence>
<dbReference type="AlphaFoldDB" id="A0A8H7W7Q7"/>
<feature type="region of interest" description="Disordered" evidence="1">
    <location>
        <begin position="120"/>
        <end position="144"/>
    </location>
</feature>
<organism evidence="2 3">
    <name type="scientific">Cadophora malorum</name>
    <dbReference type="NCBI Taxonomy" id="108018"/>
    <lineage>
        <taxon>Eukaryota</taxon>
        <taxon>Fungi</taxon>
        <taxon>Dikarya</taxon>
        <taxon>Ascomycota</taxon>
        <taxon>Pezizomycotina</taxon>
        <taxon>Leotiomycetes</taxon>
        <taxon>Helotiales</taxon>
        <taxon>Ploettnerulaceae</taxon>
        <taxon>Cadophora</taxon>
    </lineage>
</organism>
<evidence type="ECO:0000313" key="3">
    <source>
        <dbReference type="Proteomes" id="UP000664132"/>
    </source>
</evidence>
<accession>A0A8H7W7Q7</accession>
<gene>
    <name evidence="2" type="ORF">IFR04_006643</name>
</gene>
<dbReference type="EMBL" id="JAFJYH010000088">
    <property type="protein sequence ID" value="KAG4420265.1"/>
    <property type="molecule type" value="Genomic_DNA"/>
</dbReference>
<comment type="caution">
    <text evidence="2">The sequence shown here is derived from an EMBL/GenBank/DDBJ whole genome shotgun (WGS) entry which is preliminary data.</text>
</comment>
<name>A0A8H7W7Q7_9HELO</name>
<feature type="compositionally biased region" description="Basic and acidic residues" evidence="1">
    <location>
        <begin position="1"/>
        <end position="10"/>
    </location>
</feature>
<evidence type="ECO:0000313" key="2">
    <source>
        <dbReference type="EMBL" id="KAG4420265.1"/>
    </source>
</evidence>